<evidence type="ECO:0000313" key="2">
    <source>
        <dbReference type="Proteomes" id="UP000076738"/>
    </source>
</evidence>
<reference evidence="1 2" key="1">
    <citation type="journal article" date="2016" name="Mol. Biol. Evol.">
        <title>Comparative Genomics of Early-Diverging Mushroom-Forming Fungi Provides Insights into the Origins of Lignocellulose Decay Capabilities.</title>
        <authorList>
            <person name="Nagy L.G."/>
            <person name="Riley R."/>
            <person name="Tritt A."/>
            <person name="Adam C."/>
            <person name="Daum C."/>
            <person name="Floudas D."/>
            <person name="Sun H."/>
            <person name="Yadav J.S."/>
            <person name="Pangilinan J."/>
            <person name="Larsson K.H."/>
            <person name="Matsuura K."/>
            <person name="Barry K."/>
            <person name="Labutti K."/>
            <person name="Kuo R."/>
            <person name="Ohm R.A."/>
            <person name="Bhattacharya S.S."/>
            <person name="Shirouzu T."/>
            <person name="Yoshinaga Y."/>
            <person name="Martin F.M."/>
            <person name="Grigoriev I.V."/>
            <person name="Hibbett D.S."/>
        </authorList>
    </citation>
    <scope>NUCLEOTIDE SEQUENCE [LARGE SCALE GENOMIC DNA]</scope>
    <source>
        <strain evidence="1 2">TUFC12733</strain>
    </source>
</reference>
<accession>A0A167L8U9</accession>
<evidence type="ECO:0000313" key="1">
    <source>
        <dbReference type="EMBL" id="KZO95447.1"/>
    </source>
</evidence>
<name>A0A167L8U9_CALVF</name>
<sequence>MNCNPPTMYSTLCILSPSWRPYPAQSAPSAFFPAFLDSQSITGFASSTVPHACTHIRHHTSMPHAPIPQFLLFSLSTIARVACSRPTADLVSRAPVDFSDRALICSNEWIHAAVPFIPALDPPTPRTCVRRFVLSVRWKSRDGLMPACKL</sequence>
<dbReference type="Proteomes" id="UP000076738">
    <property type="component" value="Unassembled WGS sequence"/>
</dbReference>
<gene>
    <name evidence="1" type="ORF">CALVIDRAFT_171486</name>
</gene>
<proteinExistence type="predicted"/>
<dbReference type="AlphaFoldDB" id="A0A167L8U9"/>
<organism evidence="1 2">
    <name type="scientific">Calocera viscosa (strain TUFC12733)</name>
    <dbReference type="NCBI Taxonomy" id="1330018"/>
    <lineage>
        <taxon>Eukaryota</taxon>
        <taxon>Fungi</taxon>
        <taxon>Dikarya</taxon>
        <taxon>Basidiomycota</taxon>
        <taxon>Agaricomycotina</taxon>
        <taxon>Dacrymycetes</taxon>
        <taxon>Dacrymycetales</taxon>
        <taxon>Dacrymycetaceae</taxon>
        <taxon>Calocera</taxon>
    </lineage>
</organism>
<protein>
    <submittedName>
        <fullName evidence="1">Uncharacterized protein</fullName>
    </submittedName>
</protein>
<keyword evidence="2" id="KW-1185">Reference proteome</keyword>
<dbReference type="EMBL" id="KV417289">
    <property type="protein sequence ID" value="KZO95447.1"/>
    <property type="molecule type" value="Genomic_DNA"/>
</dbReference>